<evidence type="ECO:0000313" key="2">
    <source>
        <dbReference type="EMBL" id="CAG8743981.1"/>
    </source>
</evidence>
<evidence type="ECO:0000256" key="1">
    <source>
        <dbReference type="SAM" id="MobiDB-lite"/>
    </source>
</evidence>
<dbReference type="Proteomes" id="UP000789508">
    <property type="component" value="Unassembled WGS sequence"/>
</dbReference>
<comment type="caution">
    <text evidence="2">The sequence shown here is derived from an EMBL/GenBank/DDBJ whole genome shotgun (WGS) entry which is preliminary data.</text>
</comment>
<keyword evidence="3" id="KW-1185">Reference proteome</keyword>
<protein>
    <submittedName>
        <fullName evidence="2">2024_t:CDS:1</fullName>
    </submittedName>
</protein>
<sequence length="73" mass="8726">QLIKERYKTTKESPKNDEDKNTERAPKAKKELVVSTRTITRKRRKIDEELPGNDAKLTKITRKRRRKVHRKNA</sequence>
<accession>A0A9N9IQ57</accession>
<organism evidence="2 3">
    <name type="scientific">Ambispora leptoticha</name>
    <dbReference type="NCBI Taxonomy" id="144679"/>
    <lineage>
        <taxon>Eukaryota</taxon>
        <taxon>Fungi</taxon>
        <taxon>Fungi incertae sedis</taxon>
        <taxon>Mucoromycota</taxon>
        <taxon>Glomeromycotina</taxon>
        <taxon>Glomeromycetes</taxon>
        <taxon>Archaeosporales</taxon>
        <taxon>Ambisporaceae</taxon>
        <taxon>Ambispora</taxon>
    </lineage>
</organism>
<dbReference type="AlphaFoldDB" id="A0A9N9IQ57"/>
<name>A0A9N9IQ57_9GLOM</name>
<feature type="region of interest" description="Disordered" evidence="1">
    <location>
        <begin position="1"/>
        <end position="31"/>
    </location>
</feature>
<gene>
    <name evidence="2" type="ORF">ALEPTO_LOCUS13064</name>
</gene>
<proteinExistence type="predicted"/>
<feature type="non-terminal residue" evidence="2">
    <location>
        <position position="73"/>
    </location>
</feature>
<reference evidence="2" key="1">
    <citation type="submission" date="2021-06" db="EMBL/GenBank/DDBJ databases">
        <authorList>
            <person name="Kallberg Y."/>
            <person name="Tangrot J."/>
            <person name="Rosling A."/>
        </authorList>
    </citation>
    <scope>NUCLEOTIDE SEQUENCE</scope>
    <source>
        <strain evidence="2">FL130A</strain>
    </source>
</reference>
<evidence type="ECO:0000313" key="3">
    <source>
        <dbReference type="Proteomes" id="UP000789508"/>
    </source>
</evidence>
<dbReference type="EMBL" id="CAJVPS010036785">
    <property type="protein sequence ID" value="CAG8743981.1"/>
    <property type="molecule type" value="Genomic_DNA"/>
</dbReference>